<dbReference type="Pfam" id="PF13646">
    <property type="entry name" value="HEAT_2"/>
    <property type="match status" value="1"/>
</dbReference>
<evidence type="ECO:0000313" key="1">
    <source>
        <dbReference type="EMBL" id="MCK8494269.1"/>
    </source>
</evidence>
<gene>
    <name evidence="1" type="ORF">M0L20_20550</name>
</gene>
<proteinExistence type="predicted"/>
<dbReference type="InterPro" id="IPR011989">
    <property type="entry name" value="ARM-like"/>
</dbReference>
<accession>A0ABT0HQ16</accession>
<dbReference type="RefSeq" id="WP_248478824.1">
    <property type="nucleotide sequence ID" value="NZ_JALPRF010000003.1"/>
</dbReference>
<evidence type="ECO:0000313" key="2">
    <source>
        <dbReference type="Proteomes" id="UP001202180"/>
    </source>
</evidence>
<keyword evidence="2" id="KW-1185">Reference proteome</keyword>
<reference evidence="1 2" key="1">
    <citation type="submission" date="2022-04" db="EMBL/GenBank/DDBJ databases">
        <title>Spirosoma sp. strain RP8 genome sequencing and assembly.</title>
        <authorList>
            <person name="Jung Y."/>
        </authorList>
    </citation>
    <scope>NUCLEOTIDE SEQUENCE [LARGE SCALE GENOMIC DNA]</scope>
    <source>
        <strain evidence="1 2">RP8</strain>
    </source>
</reference>
<name>A0ABT0HQ16_9BACT</name>
<comment type="caution">
    <text evidence="1">The sequence shown here is derived from an EMBL/GenBank/DDBJ whole genome shotgun (WGS) entry which is preliminary data.</text>
</comment>
<protein>
    <submittedName>
        <fullName evidence="1">HEAT repeat domain-containing protein</fullName>
    </submittedName>
</protein>
<sequence>MKLDIEALLKKYYEGETTVVEENQLRQFFQQENVPEHLRSHTAQFRYFAGAQKQQPSAASTTQLAAKLDTPPLGRVRSLTSWTMRIAAGVTLLLVGFASGRLYDRRLWDRAGTEAAYGESTDEAPARDIKKVLAFGQTPSTSASERIQAVNQSYELAQVDRDITQLLINTLNFDANVNVRLAACQALIRFENEPGVREALIQSLKIQNDPNVQLTLIDALVAIKEKRAVNEMQRLAQNQHVLDIVRTKAAESINRLNQTGHSPS</sequence>
<dbReference type="Proteomes" id="UP001202180">
    <property type="component" value="Unassembled WGS sequence"/>
</dbReference>
<dbReference type="Gene3D" id="1.25.10.10">
    <property type="entry name" value="Leucine-rich Repeat Variant"/>
    <property type="match status" value="1"/>
</dbReference>
<organism evidence="1 2">
    <name type="scientific">Spirosoma liriopis</name>
    <dbReference type="NCBI Taxonomy" id="2937440"/>
    <lineage>
        <taxon>Bacteria</taxon>
        <taxon>Pseudomonadati</taxon>
        <taxon>Bacteroidota</taxon>
        <taxon>Cytophagia</taxon>
        <taxon>Cytophagales</taxon>
        <taxon>Cytophagaceae</taxon>
        <taxon>Spirosoma</taxon>
    </lineage>
</organism>
<dbReference type="InterPro" id="IPR016024">
    <property type="entry name" value="ARM-type_fold"/>
</dbReference>
<dbReference type="EMBL" id="JALPRF010000003">
    <property type="protein sequence ID" value="MCK8494269.1"/>
    <property type="molecule type" value="Genomic_DNA"/>
</dbReference>
<dbReference type="SUPFAM" id="SSF48371">
    <property type="entry name" value="ARM repeat"/>
    <property type="match status" value="1"/>
</dbReference>